<gene>
    <name evidence="2" type="ORF">LCGC14_2589210</name>
</gene>
<feature type="region of interest" description="Disordered" evidence="1">
    <location>
        <begin position="95"/>
        <end position="123"/>
    </location>
</feature>
<reference evidence="2" key="1">
    <citation type="journal article" date="2015" name="Nature">
        <title>Complex archaea that bridge the gap between prokaryotes and eukaryotes.</title>
        <authorList>
            <person name="Spang A."/>
            <person name="Saw J.H."/>
            <person name="Jorgensen S.L."/>
            <person name="Zaremba-Niedzwiedzka K."/>
            <person name="Martijn J."/>
            <person name="Lind A.E."/>
            <person name="van Eijk R."/>
            <person name="Schleper C."/>
            <person name="Guy L."/>
            <person name="Ettema T.J."/>
        </authorList>
    </citation>
    <scope>NUCLEOTIDE SEQUENCE</scope>
</reference>
<dbReference type="AlphaFoldDB" id="A0A0F9CN70"/>
<evidence type="ECO:0000256" key="1">
    <source>
        <dbReference type="SAM" id="MobiDB-lite"/>
    </source>
</evidence>
<sequence length="123" mass="13086">FTPGCAALSGLGGALSGIAGSAGVDILKDKIAARADWVGKRQELVSSIKMGMIGQAEIKKMAGDYVCWRQIMEDTLALHDREKPLFLIEKAIKARAGKPKPPSKLKPERKDCSSAVGPKSPPE</sequence>
<feature type="non-terminal residue" evidence="2">
    <location>
        <position position="1"/>
    </location>
</feature>
<comment type="caution">
    <text evidence="2">The sequence shown here is derived from an EMBL/GenBank/DDBJ whole genome shotgun (WGS) entry which is preliminary data.</text>
</comment>
<evidence type="ECO:0000313" key="2">
    <source>
        <dbReference type="EMBL" id="KKL07116.1"/>
    </source>
</evidence>
<dbReference type="EMBL" id="LAZR01043422">
    <property type="protein sequence ID" value="KKL07116.1"/>
    <property type="molecule type" value="Genomic_DNA"/>
</dbReference>
<protein>
    <submittedName>
        <fullName evidence="2">Uncharacterized protein</fullName>
    </submittedName>
</protein>
<proteinExistence type="predicted"/>
<accession>A0A0F9CN70</accession>
<organism evidence="2">
    <name type="scientific">marine sediment metagenome</name>
    <dbReference type="NCBI Taxonomy" id="412755"/>
    <lineage>
        <taxon>unclassified sequences</taxon>
        <taxon>metagenomes</taxon>
        <taxon>ecological metagenomes</taxon>
    </lineage>
</organism>
<name>A0A0F9CN70_9ZZZZ</name>